<feature type="compositionally biased region" description="Polar residues" evidence="1">
    <location>
        <begin position="304"/>
        <end position="332"/>
    </location>
</feature>
<feature type="compositionally biased region" description="Polar residues" evidence="1">
    <location>
        <begin position="206"/>
        <end position="270"/>
    </location>
</feature>
<dbReference type="EMBL" id="JBHSBC010000032">
    <property type="protein sequence ID" value="MFC3983835.1"/>
    <property type="molecule type" value="Genomic_DNA"/>
</dbReference>
<feature type="region of interest" description="Disordered" evidence="1">
    <location>
        <begin position="1"/>
        <end position="26"/>
    </location>
</feature>
<organism evidence="2 3">
    <name type="scientific">Streptosporangium jomthongense</name>
    <dbReference type="NCBI Taxonomy" id="1193683"/>
    <lineage>
        <taxon>Bacteria</taxon>
        <taxon>Bacillati</taxon>
        <taxon>Actinomycetota</taxon>
        <taxon>Actinomycetes</taxon>
        <taxon>Streptosporangiales</taxon>
        <taxon>Streptosporangiaceae</taxon>
        <taxon>Streptosporangium</taxon>
    </lineage>
</organism>
<dbReference type="RefSeq" id="WP_386193223.1">
    <property type="nucleotide sequence ID" value="NZ_JBHSBC010000032.1"/>
</dbReference>
<feature type="region of interest" description="Disordered" evidence="1">
    <location>
        <begin position="169"/>
        <end position="466"/>
    </location>
</feature>
<feature type="compositionally biased region" description="Low complexity" evidence="1">
    <location>
        <begin position="272"/>
        <end position="289"/>
    </location>
</feature>
<dbReference type="Gene3D" id="1.10.510.10">
    <property type="entry name" value="Transferase(Phosphotransferase) domain 1"/>
    <property type="match status" value="1"/>
</dbReference>
<proteinExistence type="predicted"/>
<evidence type="ECO:0000256" key="1">
    <source>
        <dbReference type="SAM" id="MobiDB-lite"/>
    </source>
</evidence>
<dbReference type="SUPFAM" id="SSF56112">
    <property type="entry name" value="Protein kinase-like (PK-like)"/>
    <property type="match status" value="1"/>
</dbReference>
<sequence length="682" mass="70296">MNRPDVPDSQGRRSGRHAVNAPGSAVLEQSSLEQVVERAGPLTPQQAATIGLAVLDQLVAVHNRGMLHGDVRPGSVLIGPRDHVTLATPTLRSPAFTAPEGVTGPAADLWSLGATLYTAVEGRAPSPGGSLDNAGMLGSVLFALLSGDPAQRPEPGVLRNTLLDLSRNGGHTPLPPVRADAVPPPSPWAASTPFPADLPTVPPASSYPSDPFSSGPLSSGAFTSGPSESFTSGPSRAFTSGPSEAFTSGPSEAFTSGPSEAFTSGPSEAFTSGPFTSGPFSSDPFSSGPSGPPGPPRSPGASGAQGTLELTGQSGPSSPQENSQNGPENSRQAETRPGPQPEPLSEPQPESLSEPLPEPPTGAVREAVPGAPSKPLAELLAGPPPESPPQFEGAIPTSPFPNQPQNPHPQPQTPAPRPPAPQAQQVQAQQIQVQQPQQAPAPREPVPVSPIQESATRPPTSARRSSGVLVPRPIVGLTGGLLLAMAVTIGVLLSQRIGAPVEAEARAPGPGGALFASAPRACSLLDDKQAAEVVPGFRSSEVEPSSCDWLASLDLHKPGVEKFDLSVRLVAQKQDASGVARAKQYLSGKRQDILEKIKVLTPKPTTPKALQGVGEEAFSTGVFNQYNLYGGAYRVTVVLRISNLVAEIDYSRYGVKNDSDGQIAAGAEKVARWLSTSLKTNG</sequence>
<dbReference type="InterPro" id="IPR011009">
    <property type="entry name" value="Kinase-like_dom_sf"/>
</dbReference>
<evidence type="ECO:0008006" key="4">
    <source>
        <dbReference type="Google" id="ProtNLM"/>
    </source>
</evidence>
<dbReference type="Proteomes" id="UP001595698">
    <property type="component" value="Unassembled WGS sequence"/>
</dbReference>
<name>A0ABV8F748_9ACTN</name>
<protein>
    <recommendedName>
        <fullName evidence="4">Protein kinase domain-containing protein</fullName>
    </recommendedName>
</protein>
<accession>A0ABV8F748</accession>
<keyword evidence="3" id="KW-1185">Reference proteome</keyword>
<comment type="caution">
    <text evidence="2">The sequence shown here is derived from an EMBL/GenBank/DDBJ whole genome shotgun (WGS) entry which is preliminary data.</text>
</comment>
<evidence type="ECO:0000313" key="2">
    <source>
        <dbReference type="EMBL" id="MFC3983835.1"/>
    </source>
</evidence>
<gene>
    <name evidence="2" type="ORF">ACFOYY_27145</name>
</gene>
<feature type="compositionally biased region" description="Polar residues" evidence="1">
    <location>
        <begin position="451"/>
        <end position="464"/>
    </location>
</feature>
<reference evidence="3" key="1">
    <citation type="journal article" date="2019" name="Int. J. Syst. Evol. Microbiol.">
        <title>The Global Catalogue of Microorganisms (GCM) 10K type strain sequencing project: providing services to taxonomists for standard genome sequencing and annotation.</title>
        <authorList>
            <consortium name="The Broad Institute Genomics Platform"/>
            <consortium name="The Broad Institute Genome Sequencing Center for Infectious Disease"/>
            <person name="Wu L."/>
            <person name="Ma J."/>
        </authorList>
    </citation>
    <scope>NUCLEOTIDE SEQUENCE [LARGE SCALE GENOMIC DNA]</scope>
    <source>
        <strain evidence="3">TBRC 7912</strain>
    </source>
</reference>
<evidence type="ECO:0000313" key="3">
    <source>
        <dbReference type="Proteomes" id="UP001595698"/>
    </source>
</evidence>
<feature type="compositionally biased region" description="Pro residues" evidence="1">
    <location>
        <begin position="398"/>
        <end position="421"/>
    </location>
</feature>
<feature type="compositionally biased region" description="Low complexity" evidence="1">
    <location>
        <begin position="422"/>
        <end position="441"/>
    </location>
</feature>